<proteinExistence type="inferred from homology"/>
<dbReference type="EMBL" id="RSCD01000016">
    <property type="protein sequence ID" value="RSH88626.1"/>
    <property type="molecule type" value="Genomic_DNA"/>
</dbReference>
<dbReference type="GO" id="GO:0001734">
    <property type="term" value="F:mRNA m(6)A methyltransferase activity"/>
    <property type="evidence" value="ECO:0007669"/>
    <property type="project" value="UniProtKB-EC"/>
</dbReference>
<accession>A0A427YC32</accession>
<dbReference type="PANTHER" id="PTHR12829:SF7">
    <property type="entry name" value="N6-ADENOSINE-METHYLTRANSFERASE CATALYTIC SUBUNIT"/>
    <property type="match status" value="1"/>
</dbReference>
<dbReference type="PROSITE" id="PS51143">
    <property type="entry name" value="MT_A70"/>
    <property type="match status" value="1"/>
</dbReference>
<name>A0A427YC32_9TREE</name>
<dbReference type="GO" id="GO:0032259">
    <property type="term" value="P:methylation"/>
    <property type="evidence" value="ECO:0007669"/>
    <property type="project" value="UniProtKB-KW"/>
</dbReference>
<gene>
    <name evidence="8" type="ORF">EHS25_002853</name>
</gene>
<evidence type="ECO:0000256" key="2">
    <source>
        <dbReference type="ARBA" id="ARBA00022603"/>
    </source>
</evidence>
<evidence type="ECO:0000256" key="7">
    <source>
        <dbReference type="SAM" id="MobiDB-lite"/>
    </source>
</evidence>
<dbReference type="STRING" id="1890683.A0A427YC32"/>
<feature type="region of interest" description="Disordered" evidence="7">
    <location>
        <begin position="1"/>
        <end position="33"/>
    </location>
</feature>
<dbReference type="GO" id="GO:0036396">
    <property type="term" value="C:RNA N6-methyladenosine methyltransferase complex"/>
    <property type="evidence" value="ECO:0007669"/>
    <property type="project" value="TreeGrafter"/>
</dbReference>
<reference evidence="8 9" key="1">
    <citation type="submission" date="2018-11" db="EMBL/GenBank/DDBJ databases">
        <title>Genome sequence of Saitozyma podzolica DSM 27192.</title>
        <authorList>
            <person name="Aliyu H."/>
            <person name="Gorte O."/>
            <person name="Ochsenreither K."/>
        </authorList>
    </citation>
    <scope>NUCLEOTIDE SEQUENCE [LARGE SCALE GENOMIC DNA]</scope>
    <source>
        <strain evidence="8 9">DSM 27192</strain>
    </source>
</reference>
<evidence type="ECO:0000256" key="6">
    <source>
        <dbReference type="PROSITE-ProRule" id="PRU00489"/>
    </source>
</evidence>
<keyword evidence="2" id="KW-0489">Methyltransferase</keyword>
<evidence type="ECO:0000256" key="1">
    <source>
        <dbReference type="ARBA" id="ARBA00012160"/>
    </source>
</evidence>
<keyword evidence="9" id="KW-1185">Reference proteome</keyword>
<comment type="similarity">
    <text evidence="6">Belongs to the MT-A70-like family.</text>
</comment>
<dbReference type="PANTHER" id="PTHR12829">
    <property type="entry name" value="N6-ADENOSINE-METHYLTRANSFERASE"/>
    <property type="match status" value="1"/>
</dbReference>
<comment type="catalytic activity">
    <reaction evidence="5">
        <text>an adenosine in mRNA + S-adenosyl-L-methionine = an N(6)-methyladenosine in mRNA + S-adenosyl-L-homocysteine + H(+)</text>
        <dbReference type="Rhea" id="RHEA:55584"/>
        <dbReference type="Rhea" id="RHEA-COMP:12414"/>
        <dbReference type="Rhea" id="RHEA-COMP:12417"/>
        <dbReference type="ChEBI" id="CHEBI:15378"/>
        <dbReference type="ChEBI" id="CHEBI:57856"/>
        <dbReference type="ChEBI" id="CHEBI:59789"/>
        <dbReference type="ChEBI" id="CHEBI:74411"/>
        <dbReference type="ChEBI" id="CHEBI:74449"/>
        <dbReference type="EC" id="2.1.1.348"/>
    </reaction>
</comment>
<protein>
    <recommendedName>
        <fullName evidence="1">mRNA m(6)A methyltransferase</fullName>
        <ecNumber evidence="1">2.1.1.348</ecNumber>
    </recommendedName>
</protein>
<keyword evidence="4" id="KW-0949">S-adenosyl-L-methionine</keyword>
<dbReference type="InterPro" id="IPR007757">
    <property type="entry name" value="MT-A70-like"/>
</dbReference>
<dbReference type="Proteomes" id="UP000279259">
    <property type="component" value="Unassembled WGS sequence"/>
</dbReference>
<dbReference type="OrthoDB" id="10262526at2759"/>
<comment type="caution">
    <text evidence="8">The sequence shown here is derived from an EMBL/GenBank/DDBJ whole genome shotgun (WGS) entry which is preliminary data.</text>
</comment>
<dbReference type="GO" id="GO:0005634">
    <property type="term" value="C:nucleus"/>
    <property type="evidence" value="ECO:0007669"/>
    <property type="project" value="TreeGrafter"/>
</dbReference>
<organism evidence="8 9">
    <name type="scientific">Saitozyma podzolica</name>
    <dbReference type="NCBI Taxonomy" id="1890683"/>
    <lineage>
        <taxon>Eukaryota</taxon>
        <taxon>Fungi</taxon>
        <taxon>Dikarya</taxon>
        <taxon>Basidiomycota</taxon>
        <taxon>Agaricomycotina</taxon>
        <taxon>Tremellomycetes</taxon>
        <taxon>Tremellales</taxon>
        <taxon>Trimorphomycetaceae</taxon>
        <taxon>Saitozyma</taxon>
    </lineage>
</organism>
<dbReference type="Pfam" id="PF05063">
    <property type="entry name" value="MT-A70"/>
    <property type="match status" value="1"/>
</dbReference>
<dbReference type="EC" id="2.1.1.348" evidence="1"/>
<keyword evidence="3" id="KW-0808">Transferase</keyword>
<evidence type="ECO:0000256" key="4">
    <source>
        <dbReference type="ARBA" id="ARBA00022691"/>
    </source>
</evidence>
<evidence type="ECO:0000256" key="3">
    <source>
        <dbReference type="ARBA" id="ARBA00022679"/>
    </source>
</evidence>
<evidence type="ECO:0000313" key="9">
    <source>
        <dbReference type="Proteomes" id="UP000279259"/>
    </source>
</evidence>
<evidence type="ECO:0000313" key="8">
    <source>
        <dbReference type="EMBL" id="RSH88626.1"/>
    </source>
</evidence>
<sequence>MGHPHVPTLRHHDRRRDASAPSPQPPARLGHLVPVGDRPGNGAWTRAVRSLGVQAGGRAGVGQSESAAEVDPDGKDGALAQVSVECLGTKIVPNTIAFSGSSPPSRLVHTLPRDGGEWCAHDEGLPTPSHTCEHLLVAVKMPGGHPREEPIPWDSDPTLRALRRGVDTDVVVAEVRETSRKPDEVYGVIERLAPHGRKLELFGRKHNIRPGWLTLGNQLGDSQIAEADLHARLTAKWVLLQDSQSLARLVQR</sequence>
<evidence type="ECO:0000256" key="5">
    <source>
        <dbReference type="ARBA" id="ARBA00048957"/>
    </source>
</evidence>
<dbReference type="AlphaFoldDB" id="A0A427YC32"/>